<sequence>RAGGGGGGGSGLAPICPLDMDLLRSGILYVKF</sequence>
<proteinExistence type="predicted"/>
<comment type="caution">
    <text evidence="1">The sequence shown here is derived from an EMBL/GenBank/DDBJ whole genome shotgun (WGS) entry which is preliminary data.</text>
</comment>
<gene>
    <name evidence="1" type="ORF">UJA718_LOCUS41409</name>
</gene>
<feature type="non-terminal residue" evidence="1">
    <location>
        <position position="1"/>
    </location>
</feature>
<dbReference type="AlphaFoldDB" id="A0A821PFP1"/>
<reference evidence="1" key="1">
    <citation type="submission" date="2021-02" db="EMBL/GenBank/DDBJ databases">
        <authorList>
            <person name="Nowell W R."/>
        </authorList>
    </citation>
    <scope>NUCLEOTIDE SEQUENCE</scope>
</reference>
<protein>
    <submittedName>
        <fullName evidence="1">Uncharacterized protein</fullName>
    </submittedName>
</protein>
<evidence type="ECO:0000313" key="2">
    <source>
        <dbReference type="Proteomes" id="UP000663873"/>
    </source>
</evidence>
<dbReference type="EMBL" id="CAJOBP010049031">
    <property type="protein sequence ID" value="CAF4803917.1"/>
    <property type="molecule type" value="Genomic_DNA"/>
</dbReference>
<dbReference type="Proteomes" id="UP000663873">
    <property type="component" value="Unassembled WGS sequence"/>
</dbReference>
<keyword evidence="2" id="KW-1185">Reference proteome</keyword>
<evidence type="ECO:0000313" key="1">
    <source>
        <dbReference type="EMBL" id="CAF4803917.1"/>
    </source>
</evidence>
<organism evidence="1 2">
    <name type="scientific">Rotaria socialis</name>
    <dbReference type="NCBI Taxonomy" id="392032"/>
    <lineage>
        <taxon>Eukaryota</taxon>
        <taxon>Metazoa</taxon>
        <taxon>Spiralia</taxon>
        <taxon>Gnathifera</taxon>
        <taxon>Rotifera</taxon>
        <taxon>Eurotatoria</taxon>
        <taxon>Bdelloidea</taxon>
        <taxon>Philodinida</taxon>
        <taxon>Philodinidae</taxon>
        <taxon>Rotaria</taxon>
    </lineage>
</organism>
<accession>A0A821PFP1</accession>
<name>A0A821PFP1_9BILA</name>